<evidence type="ECO:0000313" key="3">
    <source>
        <dbReference type="Proteomes" id="UP001181622"/>
    </source>
</evidence>
<evidence type="ECO:0000313" key="2">
    <source>
        <dbReference type="EMBL" id="MDR4305112.1"/>
    </source>
</evidence>
<organism evidence="2 3">
    <name type="scientific">Chelatococcus sambhunathii</name>
    <dbReference type="NCBI Taxonomy" id="363953"/>
    <lineage>
        <taxon>Bacteria</taxon>
        <taxon>Pseudomonadati</taxon>
        <taxon>Pseudomonadota</taxon>
        <taxon>Alphaproteobacteria</taxon>
        <taxon>Hyphomicrobiales</taxon>
        <taxon>Chelatococcaceae</taxon>
        <taxon>Chelatococcus</taxon>
    </lineage>
</organism>
<reference evidence="2" key="1">
    <citation type="submission" date="2020-10" db="EMBL/GenBank/DDBJ databases">
        <authorList>
            <person name="Abbas A."/>
            <person name="Razzaq R."/>
            <person name="Waqas M."/>
            <person name="Abbas N."/>
            <person name="Nielsen T.K."/>
            <person name="Hansen L.H."/>
            <person name="Hussain S."/>
            <person name="Shahid M."/>
        </authorList>
    </citation>
    <scope>NUCLEOTIDE SEQUENCE</scope>
    <source>
        <strain evidence="2">S14</strain>
    </source>
</reference>
<dbReference type="Pfam" id="PF15586">
    <property type="entry name" value="Imm8"/>
    <property type="match status" value="1"/>
</dbReference>
<protein>
    <recommendedName>
        <fullName evidence="4">Immunity protein 8</fullName>
    </recommendedName>
</protein>
<evidence type="ECO:0000256" key="1">
    <source>
        <dbReference type="SAM" id="MobiDB-lite"/>
    </source>
</evidence>
<keyword evidence="3" id="KW-1185">Reference proteome</keyword>
<proteinExistence type="predicted"/>
<name>A0ABU1DAH3_9HYPH</name>
<dbReference type="EMBL" id="JADBEO010000001">
    <property type="protein sequence ID" value="MDR4305112.1"/>
    <property type="molecule type" value="Genomic_DNA"/>
</dbReference>
<evidence type="ECO:0008006" key="4">
    <source>
        <dbReference type="Google" id="ProtNLM"/>
    </source>
</evidence>
<comment type="caution">
    <text evidence="2">The sequence shown here is derived from an EMBL/GenBank/DDBJ whole genome shotgun (WGS) entry which is preliminary data.</text>
</comment>
<gene>
    <name evidence="2" type="ORF">IHQ68_00525</name>
</gene>
<accession>A0ABU1DAH3</accession>
<dbReference type="InterPro" id="IPR028964">
    <property type="entry name" value="Imm8"/>
</dbReference>
<sequence length="134" mass="14770">MTSTDVDDLRSYAPGTNFCVAVTAIIGPRHSPGGEMFQFLVCSPSWLADELERNEVICPQTYMFMASFNYAALERFVLKRIAHATGETWREIATKLARWSDWEFEGYVAARPGPSSDGATGVGAASFRKPNPAQ</sequence>
<feature type="region of interest" description="Disordered" evidence="1">
    <location>
        <begin position="111"/>
        <end position="134"/>
    </location>
</feature>
<dbReference type="Proteomes" id="UP001181622">
    <property type="component" value="Unassembled WGS sequence"/>
</dbReference>